<sequence length="314" mass="38038">MMINDTSTAKDLFIITTHVFIQDCTLTVLNDPDVRHFTSTHDIHNCIWSSEEIESVLGKEPARLIIMAETRSHKSYKLLQDHKTIFKSTTKLLSRFHWTQDNKIDRYKTAKAIIADDNIDIRERFLLASHYCFQEDVISIWEILDDAQKNFFQKCDFNIEQKWVNWAGYGRDIDWEEIALVSRFGVQRYFPKLEREERLRHLKCYKRGIWNDYHELQFCLSILDQNEQKEILEKCPFQILQVFLDWPIHEKLLDVVELLWPYLTEQNFLHILYLILYQKRLFYWIGYDYVTIVIKLWKRVSFPYSILRREIQII</sequence>
<evidence type="ECO:0000313" key="2">
    <source>
        <dbReference type="Proteomes" id="UP000886998"/>
    </source>
</evidence>
<keyword evidence="2" id="KW-1185">Reference proteome</keyword>
<protein>
    <submittedName>
        <fullName evidence="1">Uncharacterized protein</fullName>
    </submittedName>
</protein>
<gene>
    <name evidence="1" type="primary">NCL1_49061</name>
    <name evidence="1" type="ORF">TNIN_262641</name>
</gene>
<dbReference type="OrthoDB" id="6407690at2759"/>
<dbReference type="Proteomes" id="UP000886998">
    <property type="component" value="Unassembled WGS sequence"/>
</dbReference>
<dbReference type="AlphaFoldDB" id="A0A8X7BU21"/>
<name>A0A8X7BU21_9ARAC</name>
<comment type="caution">
    <text evidence="1">The sequence shown here is derived from an EMBL/GenBank/DDBJ whole genome shotgun (WGS) entry which is preliminary data.</text>
</comment>
<proteinExistence type="predicted"/>
<accession>A0A8X7BU21</accession>
<dbReference type="EMBL" id="BMAV01004465">
    <property type="protein sequence ID" value="GFY44911.1"/>
    <property type="molecule type" value="Genomic_DNA"/>
</dbReference>
<organism evidence="1 2">
    <name type="scientific">Trichonephila inaurata madagascariensis</name>
    <dbReference type="NCBI Taxonomy" id="2747483"/>
    <lineage>
        <taxon>Eukaryota</taxon>
        <taxon>Metazoa</taxon>
        <taxon>Ecdysozoa</taxon>
        <taxon>Arthropoda</taxon>
        <taxon>Chelicerata</taxon>
        <taxon>Arachnida</taxon>
        <taxon>Araneae</taxon>
        <taxon>Araneomorphae</taxon>
        <taxon>Entelegynae</taxon>
        <taxon>Araneoidea</taxon>
        <taxon>Nephilidae</taxon>
        <taxon>Trichonephila</taxon>
        <taxon>Trichonephila inaurata</taxon>
    </lineage>
</organism>
<evidence type="ECO:0000313" key="1">
    <source>
        <dbReference type="EMBL" id="GFY44911.1"/>
    </source>
</evidence>
<reference evidence="1" key="1">
    <citation type="submission" date="2020-08" db="EMBL/GenBank/DDBJ databases">
        <title>Multicomponent nature underlies the extraordinary mechanical properties of spider dragline silk.</title>
        <authorList>
            <person name="Kono N."/>
            <person name="Nakamura H."/>
            <person name="Mori M."/>
            <person name="Yoshida Y."/>
            <person name="Ohtoshi R."/>
            <person name="Malay A.D."/>
            <person name="Moran D.A.P."/>
            <person name="Tomita M."/>
            <person name="Numata K."/>
            <person name="Arakawa K."/>
        </authorList>
    </citation>
    <scope>NUCLEOTIDE SEQUENCE</scope>
</reference>